<name>A0A6J8D3C1_MYTCO</name>
<evidence type="ECO:0008006" key="3">
    <source>
        <dbReference type="Google" id="ProtNLM"/>
    </source>
</evidence>
<evidence type="ECO:0000313" key="1">
    <source>
        <dbReference type="EMBL" id="CAC5402261.1"/>
    </source>
</evidence>
<proteinExistence type="predicted"/>
<keyword evidence="2" id="KW-1185">Reference proteome</keyword>
<protein>
    <recommendedName>
        <fullName evidence="3">Retrotransposon gag domain-containing protein</fullName>
    </recommendedName>
</protein>
<organism evidence="1 2">
    <name type="scientific">Mytilus coruscus</name>
    <name type="common">Sea mussel</name>
    <dbReference type="NCBI Taxonomy" id="42192"/>
    <lineage>
        <taxon>Eukaryota</taxon>
        <taxon>Metazoa</taxon>
        <taxon>Spiralia</taxon>
        <taxon>Lophotrochozoa</taxon>
        <taxon>Mollusca</taxon>
        <taxon>Bivalvia</taxon>
        <taxon>Autobranchia</taxon>
        <taxon>Pteriomorphia</taxon>
        <taxon>Mytilida</taxon>
        <taxon>Mytiloidea</taxon>
        <taxon>Mytilidae</taxon>
        <taxon>Mytilinae</taxon>
        <taxon>Mytilus</taxon>
    </lineage>
</organism>
<dbReference type="Proteomes" id="UP000507470">
    <property type="component" value="Unassembled WGS sequence"/>
</dbReference>
<reference evidence="1 2" key="1">
    <citation type="submission" date="2020-06" db="EMBL/GenBank/DDBJ databases">
        <authorList>
            <person name="Li R."/>
            <person name="Bekaert M."/>
        </authorList>
    </citation>
    <scope>NUCLEOTIDE SEQUENCE [LARGE SCALE GENOMIC DNA]</scope>
    <source>
        <strain evidence="2">wild</strain>
    </source>
</reference>
<dbReference type="EMBL" id="CACVKT020006490">
    <property type="protein sequence ID" value="CAC5402261.1"/>
    <property type="molecule type" value="Genomic_DNA"/>
</dbReference>
<sequence>MNQSGSDDENFYLNPTFLSFNNISDKSVLSDTFLSKNCLGETPITRSDSDSSFAEKYLVVRTPETPEIDPIQPYFTKTVLSHAEIDEQIVSARQNIKFNSESLKKVTFSTSTPSIINSSSKYRSIAVMEKLGTCRKFAGYPKDNGTKFLREFESFCKLHELDILNEKTVAAFHLHLEGPALTWFNGLSPDLSWTTVKNYLQTNMFRLVGSILRLL</sequence>
<accession>A0A6J8D3C1</accession>
<gene>
    <name evidence="1" type="ORF">MCOR_36228</name>
</gene>
<evidence type="ECO:0000313" key="2">
    <source>
        <dbReference type="Proteomes" id="UP000507470"/>
    </source>
</evidence>
<dbReference type="AlphaFoldDB" id="A0A6J8D3C1"/>